<organism evidence="7 8">
    <name type="scientific">Marasmius oreades</name>
    <name type="common">fairy-ring Marasmius</name>
    <dbReference type="NCBI Taxonomy" id="181124"/>
    <lineage>
        <taxon>Eukaryota</taxon>
        <taxon>Fungi</taxon>
        <taxon>Dikarya</taxon>
        <taxon>Basidiomycota</taxon>
        <taxon>Agaricomycotina</taxon>
        <taxon>Agaricomycetes</taxon>
        <taxon>Agaricomycetidae</taxon>
        <taxon>Agaricales</taxon>
        <taxon>Marasmiineae</taxon>
        <taxon>Marasmiaceae</taxon>
        <taxon>Marasmius</taxon>
    </lineage>
</organism>
<evidence type="ECO:0000256" key="1">
    <source>
        <dbReference type="ARBA" id="ARBA00004141"/>
    </source>
</evidence>
<dbReference type="PANTHER" id="PTHR23504:SF15">
    <property type="entry name" value="MAJOR FACILITATOR SUPERFAMILY (MFS) PROFILE DOMAIN-CONTAINING PROTEIN"/>
    <property type="match status" value="1"/>
</dbReference>
<gene>
    <name evidence="7" type="ORF">E1B28_006540</name>
</gene>
<keyword evidence="5 6" id="KW-0472">Membrane</keyword>
<dbReference type="Proteomes" id="UP001049176">
    <property type="component" value="Chromosome 3"/>
</dbReference>
<feature type="transmembrane region" description="Helical" evidence="6">
    <location>
        <begin position="434"/>
        <end position="454"/>
    </location>
</feature>
<feature type="transmembrane region" description="Helical" evidence="6">
    <location>
        <begin position="133"/>
        <end position="155"/>
    </location>
</feature>
<dbReference type="SUPFAM" id="SSF103473">
    <property type="entry name" value="MFS general substrate transporter"/>
    <property type="match status" value="1"/>
</dbReference>
<dbReference type="KEGG" id="more:E1B28_006540"/>
<feature type="transmembrane region" description="Helical" evidence="6">
    <location>
        <begin position="303"/>
        <end position="322"/>
    </location>
</feature>
<dbReference type="Gene3D" id="1.20.1250.20">
    <property type="entry name" value="MFS general substrate transporter like domains"/>
    <property type="match status" value="1"/>
</dbReference>
<evidence type="ECO:0000313" key="7">
    <source>
        <dbReference type="EMBL" id="KAG7095845.1"/>
    </source>
</evidence>
<evidence type="ECO:0000256" key="2">
    <source>
        <dbReference type="ARBA" id="ARBA00022448"/>
    </source>
</evidence>
<feature type="transmembrane region" description="Helical" evidence="6">
    <location>
        <begin position="76"/>
        <end position="94"/>
    </location>
</feature>
<evidence type="ECO:0000256" key="4">
    <source>
        <dbReference type="ARBA" id="ARBA00022989"/>
    </source>
</evidence>
<evidence type="ECO:0000256" key="5">
    <source>
        <dbReference type="ARBA" id="ARBA00023136"/>
    </source>
</evidence>
<dbReference type="EMBL" id="CM032183">
    <property type="protein sequence ID" value="KAG7095845.1"/>
    <property type="molecule type" value="Genomic_DNA"/>
</dbReference>
<sequence>MDSELQAKPRQTPLPMGQLSLILMIQSSDPIASTVIYPFIAQLIRSTGVTKGDEARVGYYAGMIESIFFLSEGRPILLWAPLGLAVAMLGFGLSRTFWLLVFWRAVQGVFNGNIGVARTAMAEITDSTNIADAYMLFPIVWQIGVTLGPAIGGLLSEPASNWPRLFGGVGLFVDYPYFLPCLVPGVYALVVFFSCWFGLKETHPSFRKKTKADDSEDASRTPLLSETDDSVYDATRQSSTESTHPSAPPPVSIFNPNLNIVLANYFFLAFTDMSYVVLIPIFYSTSNSMGGLGFSAKTIGTTLAVYNFGNAFVQITIMKRVLKWLGPRRLYQFAYSMSMVPFVMMMCQQMLVSWYGKVTLGVWVAIVLQFSAASVSNVSYACIQLLHVEAATPGTLGAVNGFSQTAASAIRTVAPTLASSLFALSLQSGVLGGYLVYAVILPVTLVGSGCATRLPSHLS</sequence>
<feature type="transmembrane region" description="Helical" evidence="6">
    <location>
        <begin position="262"/>
        <end position="283"/>
    </location>
</feature>
<dbReference type="GO" id="GO:0022857">
    <property type="term" value="F:transmembrane transporter activity"/>
    <property type="evidence" value="ECO:0007669"/>
    <property type="project" value="InterPro"/>
</dbReference>
<proteinExistence type="predicted"/>
<dbReference type="PANTHER" id="PTHR23504">
    <property type="entry name" value="MAJOR FACILITATOR SUPERFAMILY DOMAIN-CONTAINING PROTEIN 10"/>
    <property type="match status" value="1"/>
</dbReference>
<evidence type="ECO:0008006" key="9">
    <source>
        <dbReference type="Google" id="ProtNLM"/>
    </source>
</evidence>
<protein>
    <recommendedName>
        <fullName evidence="9">Major facilitator superfamily (MFS) profile domain-containing protein</fullName>
    </recommendedName>
</protein>
<dbReference type="GeneID" id="66075616"/>
<dbReference type="GO" id="GO:0016020">
    <property type="term" value="C:membrane"/>
    <property type="evidence" value="ECO:0007669"/>
    <property type="project" value="UniProtKB-SubCell"/>
</dbReference>
<dbReference type="InterPro" id="IPR036259">
    <property type="entry name" value="MFS_trans_sf"/>
</dbReference>
<dbReference type="InterPro" id="IPR011701">
    <property type="entry name" value="MFS"/>
</dbReference>
<evidence type="ECO:0000313" key="8">
    <source>
        <dbReference type="Proteomes" id="UP001049176"/>
    </source>
</evidence>
<comment type="subcellular location">
    <subcellularLocation>
        <location evidence="1">Membrane</location>
        <topology evidence="1">Multi-pass membrane protein</topology>
    </subcellularLocation>
</comment>
<keyword evidence="8" id="KW-1185">Reference proteome</keyword>
<evidence type="ECO:0000256" key="6">
    <source>
        <dbReference type="SAM" id="Phobius"/>
    </source>
</evidence>
<name>A0A9P7S6F0_9AGAR</name>
<feature type="transmembrane region" description="Helical" evidence="6">
    <location>
        <begin position="334"/>
        <end position="356"/>
    </location>
</feature>
<keyword evidence="3 6" id="KW-0812">Transmembrane</keyword>
<accession>A0A9P7S6F0</accession>
<comment type="caution">
    <text evidence="7">The sequence shown here is derived from an EMBL/GenBank/DDBJ whole genome shotgun (WGS) entry which is preliminary data.</text>
</comment>
<reference evidence="7" key="1">
    <citation type="journal article" date="2021" name="Genome Biol. Evol.">
        <title>The assembled and annotated genome of the fairy-ring fungus Marasmius oreades.</title>
        <authorList>
            <person name="Hiltunen M."/>
            <person name="Ament-Velasquez S.L."/>
            <person name="Johannesson H."/>
        </authorList>
    </citation>
    <scope>NUCLEOTIDE SEQUENCE</scope>
    <source>
        <strain evidence="7">03SP1</strain>
    </source>
</reference>
<keyword evidence="2" id="KW-0813">Transport</keyword>
<feature type="transmembrane region" description="Helical" evidence="6">
    <location>
        <begin position="175"/>
        <end position="199"/>
    </location>
</feature>
<dbReference type="AlphaFoldDB" id="A0A9P7S6F0"/>
<keyword evidence="4 6" id="KW-1133">Transmembrane helix</keyword>
<dbReference type="OrthoDB" id="419616at2759"/>
<dbReference type="RefSeq" id="XP_043012315.1">
    <property type="nucleotide sequence ID" value="XM_043151222.1"/>
</dbReference>
<evidence type="ECO:0000256" key="3">
    <source>
        <dbReference type="ARBA" id="ARBA00022692"/>
    </source>
</evidence>
<dbReference type="Pfam" id="PF07690">
    <property type="entry name" value="MFS_1"/>
    <property type="match status" value="1"/>
</dbReference>